<evidence type="ECO:0000313" key="5">
    <source>
        <dbReference type="EMBL" id="SCX44550.1"/>
    </source>
</evidence>
<evidence type="ECO:0000313" key="6">
    <source>
        <dbReference type="Proteomes" id="UP000198981"/>
    </source>
</evidence>
<dbReference type="GO" id="GO:0004777">
    <property type="term" value="F:succinate-semialdehyde dehydrogenase (NAD+) activity"/>
    <property type="evidence" value="ECO:0007669"/>
    <property type="project" value="TreeGrafter"/>
</dbReference>
<dbReference type="RefSeq" id="WP_092801617.1">
    <property type="nucleotide sequence ID" value="NZ_FMUH01000002.1"/>
</dbReference>
<dbReference type="InterPro" id="IPR015590">
    <property type="entry name" value="Aldehyde_DH_dom"/>
</dbReference>
<dbReference type="InterPro" id="IPR016161">
    <property type="entry name" value="Ald_DH/histidinol_DH"/>
</dbReference>
<dbReference type="InterPro" id="IPR047110">
    <property type="entry name" value="GABD/Sad-like"/>
</dbReference>
<proteinExistence type="inferred from homology"/>
<dbReference type="GO" id="GO:0004030">
    <property type="term" value="F:aldehyde dehydrogenase [NAD(P)+] activity"/>
    <property type="evidence" value="ECO:0007669"/>
    <property type="project" value="InterPro"/>
</dbReference>
<dbReference type="EMBL" id="FMUH01000002">
    <property type="protein sequence ID" value="SCX44550.1"/>
    <property type="molecule type" value="Genomic_DNA"/>
</dbReference>
<dbReference type="PANTHER" id="PTHR43217:SF2">
    <property type="entry name" value="SUCCINATE-SEMIALDEHYDE DEHYDROGENASE [NADP(+)]"/>
    <property type="match status" value="1"/>
</dbReference>
<dbReference type="CDD" id="cd07100">
    <property type="entry name" value="ALDH_SSADH1_GabD1"/>
    <property type="match status" value="1"/>
</dbReference>
<dbReference type="STRING" id="1960309.SAMN03159343_1435"/>
<organism evidence="5 6">
    <name type="scientific">Klenkia marina</name>
    <dbReference type="NCBI Taxonomy" id="1960309"/>
    <lineage>
        <taxon>Bacteria</taxon>
        <taxon>Bacillati</taxon>
        <taxon>Actinomycetota</taxon>
        <taxon>Actinomycetes</taxon>
        <taxon>Geodermatophilales</taxon>
        <taxon>Geodermatophilaceae</taxon>
        <taxon>Klenkia</taxon>
    </lineage>
</organism>
<dbReference type="Pfam" id="PF00171">
    <property type="entry name" value="Aldedh"/>
    <property type="match status" value="1"/>
</dbReference>
<dbReference type="AlphaFoldDB" id="A0A1G4XU61"/>
<accession>A0A1G4XU61</accession>
<protein>
    <submittedName>
        <fullName evidence="5">Succinate-semialdehyde dehydrogenase / glutarate-semialdehyde dehydrogenase</fullName>
    </submittedName>
</protein>
<evidence type="ECO:0000256" key="2">
    <source>
        <dbReference type="ARBA" id="ARBA00022857"/>
    </source>
</evidence>
<dbReference type="Proteomes" id="UP000198981">
    <property type="component" value="Unassembled WGS sequence"/>
</dbReference>
<evidence type="ECO:0000259" key="4">
    <source>
        <dbReference type="Pfam" id="PF00171"/>
    </source>
</evidence>
<gene>
    <name evidence="5" type="ORF">SAMN03159343_1435</name>
</gene>
<evidence type="ECO:0000256" key="1">
    <source>
        <dbReference type="ARBA" id="ARBA00009986"/>
    </source>
</evidence>
<dbReference type="OrthoDB" id="6882680at2"/>
<dbReference type="SUPFAM" id="SSF53720">
    <property type="entry name" value="ALDH-like"/>
    <property type="match status" value="1"/>
</dbReference>
<reference evidence="6" key="1">
    <citation type="submission" date="2016-10" db="EMBL/GenBank/DDBJ databases">
        <authorList>
            <person name="Varghese N."/>
            <person name="Submissions S."/>
        </authorList>
    </citation>
    <scope>NUCLEOTIDE SEQUENCE [LARGE SCALE GENOMIC DNA]</scope>
    <source>
        <strain evidence="6">DSM 45722</strain>
    </source>
</reference>
<keyword evidence="6" id="KW-1185">Reference proteome</keyword>
<dbReference type="FunFam" id="3.40.309.10:FF:000009">
    <property type="entry name" value="Aldehyde dehydrogenase A"/>
    <property type="match status" value="1"/>
</dbReference>
<feature type="domain" description="Aldehyde dehydrogenase" evidence="4">
    <location>
        <begin position="3"/>
        <end position="453"/>
    </location>
</feature>
<dbReference type="Gene3D" id="3.40.309.10">
    <property type="entry name" value="Aldehyde Dehydrogenase, Chain A, domain 2"/>
    <property type="match status" value="1"/>
</dbReference>
<dbReference type="InterPro" id="IPR044148">
    <property type="entry name" value="ALDH_GabD1-like"/>
</dbReference>
<evidence type="ECO:0000256" key="3">
    <source>
        <dbReference type="ARBA" id="ARBA00023002"/>
    </source>
</evidence>
<dbReference type="Gene3D" id="3.40.605.10">
    <property type="entry name" value="Aldehyde Dehydrogenase, Chain A, domain 1"/>
    <property type="match status" value="1"/>
</dbReference>
<dbReference type="PANTHER" id="PTHR43217">
    <property type="entry name" value="SUCCINATE SEMIALDEHYDE DEHYDROGENASE [NAD(P)+] SAD"/>
    <property type="match status" value="1"/>
</dbReference>
<dbReference type="InterPro" id="IPR016163">
    <property type="entry name" value="Ald_DH_C"/>
</dbReference>
<keyword evidence="3" id="KW-0560">Oxidoreductase</keyword>
<name>A0A1G4XU61_9ACTN</name>
<comment type="similarity">
    <text evidence="1">Belongs to the aldehyde dehydrogenase family.</text>
</comment>
<dbReference type="InterPro" id="IPR016162">
    <property type="entry name" value="Ald_DH_N"/>
</dbReference>
<sequence>MTEYAVVDPATGETVASYPTATDEQVEAAIAAATAAHRGWSRSSSAAERGALLRRVAELHRERRAELAAIIVREMGKTITAAEGEVDFAADIYEYNADNAEKVTADQPIDLAEGSQGTAVIRRASLGPLLGVMPWNFPYYQVARFAGPNLAVGNTIILKHAPQCPESAAAIEKIFLDAGFPEGAYVNVYASNDQAATIIGDPRVQGVSLTGSERAGTAVAEVAGKHLKKVALELGGSDPFILLSTDDLDGAVSAAVEARMDNSGQSCNAAKRFVVHADLYEDFLAGIVAAMTAIEPADPTKAETELGPLSSLRAAETLDQQVQRAVAAGATLVAGGTREGAFFEPTVLTDVTPDNPAYGEEFFGPVAVVYSVPDEDAAVELANDTGFGLGSYVFTTDPEQGERVANRIEAGMVYVNLVLADSPELPFGGVKRSGTSREMGLLAADEFVNKKLVRIG</sequence>
<dbReference type="FunFam" id="3.40.605.10:FF:000012">
    <property type="entry name" value="NAD-dependent succinate-semialdehyde dehydrogenase"/>
    <property type="match status" value="1"/>
</dbReference>
<keyword evidence="2" id="KW-0521">NADP</keyword>